<dbReference type="RefSeq" id="WP_116280751.1">
    <property type="nucleotide sequence ID" value="NZ_AP022547.1"/>
</dbReference>
<feature type="transmembrane region" description="Helical" evidence="1">
    <location>
        <begin position="12"/>
        <end position="37"/>
    </location>
</feature>
<keyword evidence="1" id="KW-0472">Membrane</keyword>
<keyword evidence="1" id="KW-1133">Transmembrane helix</keyword>
<accession>A0A2J4YGY8</accession>
<proteinExistence type="predicted"/>
<dbReference type="Proteomes" id="UP000234661">
    <property type="component" value="Unassembled WGS sequence"/>
</dbReference>
<dbReference type="EMBL" id="PIET01001621">
    <property type="protein sequence ID" value="PLM49902.1"/>
    <property type="molecule type" value="Genomic_DNA"/>
</dbReference>
<dbReference type="PROSITE" id="PS51257">
    <property type="entry name" value="PROKAR_LIPOPROTEIN"/>
    <property type="match status" value="1"/>
</dbReference>
<feature type="transmembrane region" description="Helical" evidence="1">
    <location>
        <begin position="43"/>
        <end position="62"/>
    </location>
</feature>
<evidence type="ECO:0000313" key="2">
    <source>
        <dbReference type="EMBL" id="PLM49902.1"/>
    </source>
</evidence>
<evidence type="ECO:0000256" key="1">
    <source>
        <dbReference type="SAM" id="Phobius"/>
    </source>
</evidence>
<reference evidence="2 3" key="1">
    <citation type="submission" date="2017-11" db="EMBL/GenBank/DDBJ databases">
        <authorList>
            <person name="Han C.G."/>
        </authorList>
    </citation>
    <scope>NUCLEOTIDE SEQUENCE [LARGE SCALE GENOMIC DNA]</scope>
    <source>
        <strain evidence="2 3">A2</strain>
    </source>
</reference>
<gene>
    <name evidence="2" type="ORF">CWM85_32780</name>
</gene>
<comment type="caution">
    <text evidence="2">The sequence shown here is derived from an EMBL/GenBank/DDBJ whole genome shotgun (WGS) entry which is preliminary data.</text>
</comment>
<dbReference type="GeneID" id="66561279"/>
<sequence>MDNSIKLILTKFVYSITVHGFMIFWSGIALLFFGCIFQEFSGAASNVFIELAKILVTIAIMMEGGKAIFNKITWGRFS</sequence>
<organism evidence="2 3">
    <name type="scientific">Klebsiella michiganensis</name>
    <dbReference type="NCBI Taxonomy" id="1134687"/>
    <lineage>
        <taxon>Bacteria</taxon>
        <taxon>Pseudomonadati</taxon>
        <taxon>Pseudomonadota</taxon>
        <taxon>Gammaproteobacteria</taxon>
        <taxon>Enterobacterales</taxon>
        <taxon>Enterobacteriaceae</taxon>
        <taxon>Klebsiella/Raoultella group</taxon>
        <taxon>Klebsiella</taxon>
    </lineage>
</organism>
<name>A0A2J4YGY8_9ENTR</name>
<protein>
    <submittedName>
        <fullName evidence="2">Uncharacterized protein</fullName>
    </submittedName>
</protein>
<keyword evidence="1" id="KW-0812">Transmembrane</keyword>
<reference evidence="2 3" key="2">
    <citation type="submission" date="2018-01" db="EMBL/GenBank/DDBJ databases">
        <title>Genomic study of Klebsiella pneumoniae.</title>
        <authorList>
            <person name="Yang Y."/>
            <person name="Bicalho R."/>
        </authorList>
    </citation>
    <scope>NUCLEOTIDE SEQUENCE [LARGE SCALE GENOMIC DNA]</scope>
    <source>
        <strain evidence="2 3">A2</strain>
    </source>
</reference>
<dbReference type="AlphaFoldDB" id="A0A2J4YGY8"/>
<evidence type="ECO:0000313" key="3">
    <source>
        <dbReference type="Proteomes" id="UP000234661"/>
    </source>
</evidence>